<proteinExistence type="predicted"/>
<dbReference type="RefSeq" id="WP_192555233.1">
    <property type="nucleotide sequence ID" value="NZ_JACZZA010000003.1"/>
</dbReference>
<protein>
    <submittedName>
        <fullName evidence="1">DUF3224 domain-containing protein</fullName>
    </submittedName>
</protein>
<evidence type="ECO:0000313" key="1">
    <source>
        <dbReference type="EMBL" id="MBE1160384.1"/>
    </source>
</evidence>
<dbReference type="InterPro" id="IPR021607">
    <property type="entry name" value="DUF3224"/>
</dbReference>
<comment type="caution">
    <text evidence="1">The sequence shown here is derived from an EMBL/GenBank/DDBJ whole genome shotgun (WGS) entry which is preliminary data.</text>
</comment>
<keyword evidence="2" id="KW-1185">Reference proteome</keyword>
<dbReference type="Gene3D" id="2.40.350.10">
    <property type="entry name" value="SO1590-like"/>
    <property type="match status" value="1"/>
</dbReference>
<gene>
    <name evidence="1" type="ORF">IGX34_08280</name>
</gene>
<organism evidence="1 2">
    <name type="scientific">Dyella acidiphila</name>
    <dbReference type="NCBI Taxonomy" id="2775866"/>
    <lineage>
        <taxon>Bacteria</taxon>
        <taxon>Pseudomonadati</taxon>
        <taxon>Pseudomonadota</taxon>
        <taxon>Gammaproteobacteria</taxon>
        <taxon>Lysobacterales</taxon>
        <taxon>Rhodanobacteraceae</taxon>
        <taxon>Dyella</taxon>
    </lineage>
</organism>
<dbReference type="EMBL" id="JACZZA010000003">
    <property type="protein sequence ID" value="MBE1160384.1"/>
    <property type="molecule type" value="Genomic_DNA"/>
</dbReference>
<reference evidence="1 2" key="1">
    <citation type="submission" date="2020-09" db="EMBL/GenBank/DDBJ databases">
        <title>Dyella sp. 7MK23 isolated from forest soil.</title>
        <authorList>
            <person name="Fu J."/>
        </authorList>
    </citation>
    <scope>NUCLEOTIDE SEQUENCE [LARGE SCALE GENOMIC DNA]</scope>
    <source>
        <strain evidence="1 2">7MK23</strain>
    </source>
</reference>
<dbReference type="InterPro" id="IPR023159">
    <property type="entry name" value="SO1590-like_sf"/>
</dbReference>
<dbReference type="SUPFAM" id="SSF159238">
    <property type="entry name" value="SO1590-like"/>
    <property type="match status" value="1"/>
</dbReference>
<name>A0ABR9G8L0_9GAMM</name>
<accession>A0ABR9G8L0</accession>
<sequence>MQANGSFEVKLVPQAAAPGIEAANLGRQTLDKRFSGDLEATSLGEMLSAMGQVQGSAGYVAIERITGTLHGKRGSFVLQHSGTMDRGVPSLAISVVPDSGTDELAGITGALQIRIEQGQHFYSFDYRLP</sequence>
<dbReference type="Proteomes" id="UP000651010">
    <property type="component" value="Unassembled WGS sequence"/>
</dbReference>
<dbReference type="Pfam" id="PF11528">
    <property type="entry name" value="DUF3224"/>
    <property type="match status" value="1"/>
</dbReference>
<evidence type="ECO:0000313" key="2">
    <source>
        <dbReference type="Proteomes" id="UP000651010"/>
    </source>
</evidence>